<feature type="region of interest" description="Disordered" evidence="1">
    <location>
        <begin position="1535"/>
        <end position="1584"/>
    </location>
</feature>
<dbReference type="Pfam" id="PF24529">
    <property type="entry name" value="CFAP47"/>
    <property type="match status" value="1"/>
</dbReference>
<feature type="compositionally biased region" description="Basic and acidic residues" evidence="1">
    <location>
        <begin position="1303"/>
        <end position="1313"/>
    </location>
</feature>
<dbReference type="PANTHER" id="PTHR45912">
    <property type="entry name" value="CILIA- AND FLAGELLA-ASSOCIATED PROTEIN 47"/>
    <property type="match status" value="1"/>
</dbReference>
<dbReference type="Gene3D" id="1.10.418.10">
    <property type="entry name" value="Calponin-like domain"/>
    <property type="match status" value="1"/>
</dbReference>
<dbReference type="PANTHER" id="PTHR45912:SF3">
    <property type="entry name" value="CILIA- AND FLAGELLA-ASSOCIATED PROTEIN 47"/>
    <property type="match status" value="1"/>
</dbReference>
<dbReference type="InterPro" id="IPR000535">
    <property type="entry name" value="MSP_dom"/>
</dbReference>
<dbReference type="PROSITE" id="PS50202">
    <property type="entry name" value="MSP"/>
    <property type="match status" value="1"/>
</dbReference>
<proteinExistence type="predicted"/>
<dbReference type="RefSeq" id="XP_045555398.1">
    <property type="nucleotide sequence ID" value="XM_045699442.1"/>
</dbReference>
<reference evidence="5" key="1">
    <citation type="submission" date="2025-08" db="UniProtKB">
        <authorList>
            <consortium name="RefSeq"/>
        </authorList>
    </citation>
    <scope>IDENTIFICATION</scope>
</reference>
<dbReference type="Pfam" id="PF26579">
    <property type="entry name" value="Ig_CFAP47"/>
    <property type="match status" value="1"/>
</dbReference>
<feature type="compositionally biased region" description="Low complexity" evidence="1">
    <location>
        <begin position="1142"/>
        <end position="1160"/>
    </location>
</feature>
<feature type="compositionally biased region" description="Polar residues" evidence="1">
    <location>
        <begin position="3201"/>
        <end position="3216"/>
    </location>
</feature>
<dbReference type="GeneID" id="106575918"/>
<keyword evidence="5" id="KW-0969">Cilium</keyword>
<dbReference type="SUPFAM" id="SSF47576">
    <property type="entry name" value="Calponin-homology domain, CH-domain"/>
    <property type="match status" value="1"/>
</dbReference>
<dbReference type="Proteomes" id="UP001652741">
    <property type="component" value="Chromosome ssa17"/>
</dbReference>
<dbReference type="InterPro" id="IPR036872">
    <property type="entry name" value="CH_dom_sf"/>
</dbReference>
<gene>
    <name evidence="5" type="primary">LOC106575918</name>
</gene>
<sequence length="3216" mass="352915">MATNYVRINPPVVEFTDVKAGKVYKTTVTVTNTGITSKRMRLLEPTSKLFKFRVTNTETPIAAGLSLSGTLEFRPEKDEDVCDRLLLVLEDKAMEIPLLAFSPACSLTMESLADFGSVMANSQVVSKVVELTNQGSAPGAFQVLYDGDQSIRLSPSSGVLQPGTTQWLKVELCTDRPTRVREEAQVKLQNSKDVVLKIRADVLEQSLELQDLEGERLSCLRFGPVFFGTSRVEKVVLVNNGPQACDWMVVLQDDASGTEVGFDLQRSTDAALLDRSIRNRATPPVDPSTVIACVPNEGRLRPYDKTTLWVCFRPISRRRSREEQKTSGASAAASKQDYSLFLKFQTLGSKDGFNHQQHFTVLPHNGYCVELAVTGSALPVSLVPSPGHSFNFQQCLMGERVDVLCVLHNLSPLLPVTFNFRKMANFISDPPSGTISPGQSQDVVLSFTPHQMGTFKVKQVLEVLGQVVHLGPSSIKLHLRSFHTVTLHLSAVCRAQTACATPKLNPGITPAVTNETGQYARVPSSELGRCVGLVRAAVLSTAKTRLHSHGQSQSHRRNQSLDGSQRELLAFPNDRACSIRPASPDTTYRTIFTGVERYRYVDPDFSFTEEEKQQRQRHRDHYLAFIRGLRKTRLQKTTARLHGEVEDDIDIGLRPAAGLLTPQLSLRDLESNHSQEGRSIDQGHSQLLTTCMLAAMETRSRFRQVTEGINALPSTNQEVADCSRTLTVQQLHQVVIGPSSIDFGEVCVASVCVRNLDLVNNLQVYVWVQLELDCCPELQRSSPLSHVLPPLSRATLPLVLESTKLGKFHKSISYTVNSHHRSHVLVQSQLVPVVLQLSQSQVVLSPSPSYLAQSGYKGTVTLVNPRNHPADFTWRPVITETGMAFSIRPATGTVEAYRELDCEVMWHPSFCSPLEGQFDLCVHQGNTAQLRCVAKLGSSSVQLAEKRLVFGSVPLIFPSVRTAMLHNTGNNHAYFQVLDVYPLPGMVVTPTEGVVPVGGQAEVLVHLNPGAVMKFDTRVEIVLRNMKSLELRVGGSVEPPLVDINVKSFLFHGVYTGSSRSVPFSLRNRSSAVARVQFDLSEHTDFTIHFPPHSAGTSQEPDVFVMDLQGQQTAQCCLVFSPKQVAAYDFNLPVTVNGVGMPPSSSSSSHAPPSSVLKSSSSRDQHIVTPRPLPIAMETLSRRVQATALRTLLEMSPSSLQFDLEPFISVTTTSRTQTVELRNVSDKRLSWRLDCSAAVTPGGDSSTSSNEGLFAICPTAGTLEPLQCVSVTVSLSPARVTPVTAGQIEVSLPLFLSEEGQEEREGEKGEEGGVPHPYRVLSLSATPHHPSITFLPPRVLLTPVPLDTPSTTTLFLLPTGYPSGSCLRVEVEEMVLKDGSRLKPLSVSLPHNGTVPPQPQPQPQPQTHTEPQTHTDPQTHTEPQTPITCTVTFCSPQPLDLNSHITFLDHLNNRFRVEVCATADNSLLTVWPYLALHRSEQQIVLKSGCLSGCSGESGPSQVTGKAVLQPCYSPSPLSRYTSSSSTFAFLSSTSNHSISDSGDSRSKTGSAGPGPGPRGKEDWPQKETEGERETDGVTDQQQWQQQGIPVFPGQDSEEGLYYHSILQAVQKWFSQFGWPRGPNPISLPHSLRRVVCRVQTVDSSSSEWRNSYLMSHGKDTRTIYDMLRHLSGQTLPGVSTNQSLPCNLTERVQQLLHWNTVLLAFLRRQGACLSHIRPEYLLDSQEFSHWSSLQAQSQCDQRGLDYSSKVFESLSKRAWMDVLLQTYKVLVLPRVTEGPLSLGLQSCDSGSMEQQVPRINPKPLASNVYSTWERRLLTWLNLHYHSMRTTVWSPLTSRGDVPSARWVVNFDLDLADGLVLAAVLAAYCPFLIPSHLQRMYTSISRVEQNLHNSIILSQAFTLLCLDIDIQPTDLSDSNPVLMLMLCVYLYETLPQYLPKRTITLSGSLHHTFTKQVRLKSPSSRLMFYHASIVGNEAHHFSLPQGASITIPPKGRGVEVTVQYSCSFLRPMEAVLLLTSRSASSASPSGATLAFSLKTQVTHITPSGIVKCRSPCYQLKELQLQVKNPFSKDAKFRVVLVESKANLLQVEKSQDSQERLIQQFSFRTNPSSDNNTSLSTDRLNGGTDCGEWEDSDLHCDPADECGVTEFFSPVRSVSLAAGQTQTIELHFLPFHLGKRHCSVLLVSQQVGEQVYLVEGTADLPLPSPLTTKPSPNVVHVSSATSDGADPRPAVNLRCGVGSTLDEVVCVPLVNGLWERALATVGQQRMSPVEKKRRSLTHTLNSSTVRAGVAAAALTSSQSLLVHGPVQSQVVEYSVEVSLPEHFLLPHTITLPVARDAQVTQDNLTDSEVVMVPLRFHAHVAGRFRCQLVLQSWRDIRVHLLEAVVTAEGDHAQLEFTTPAHLSVTQDIPLINESRQDWRLRGLVSGCGFYGPPVVYIRAGEKVCYPLTFRPTTQSIITGRLSLLNDTDGTEHSFTLRGVGERSLPLDHVVLHCSVRQVTHSTLQVPNYSQHPLTCQVVSDLSIISGPPTLDIKPGHTVPYTVSVSPWKRGKHTGSVSFLAVESETGTGNQSRQYEVWFSIEVICEPAPPLKVLAVHCAVQSSVAVEIPLSNPEAEPLELWVCLEGEDLSGDTRVCVPPQSRLNYTVTFSPVITGKRTDSVVFQSELVGEFWYQLDLLAQPPVLTTLPQSSCELGKWTRLYIPLVNPTDETLELGTVNSNPRNFTLELDTSRPLIIAPHSSTQVPVRFRPSTIGAGNHTAKISFTCSQLKHWSFQLCGEGLTPGRMEPLSVASPVGSHSSIILPFRNPTEHPALLHLTLTDEEPGQKRSSQSFICERKVFCIPLKQTQGVRVSAGASVDIPVVFAPDSMQLHQAWLLVQLEPLFNLPRLDTALTTAQRDKCVEVEKGRGGLVCWVYPIHGIPEAPPKPSHPAVIECEARGRVEERVEVLLTGCVPGSSVSNTDIPLSSAPSSGTSAGVRLALEDFLCEVCYNSDAERSQLEGCVTLSLLTCHRDPHSGIVSLTVNLIFTPYKPLRCSAVLAVQCLTGGLWKFPISLISTKPQVDDVITINAAGLHKTSAVGFRLTSQTRYPEPFTAGFLPGGGSEFQVCPSSGELLPVGSAGTILTVSFTPSMYSKRHHATLLVQTADMQWTYEVKGTTPAYTPPHSASSNGNTSSRELPPTDVHQRNFVSRNLHLPAMANSSPIKHRASASQIR</sequence>
<evidence type="ECO:0000313" key="5">
    <source>
        <dbReference type="RefSeq" id="XP_045555398.1"/>
    </source>
</evidence>
<dbReference type="PROSITE" id="PS50021">
    <property type="entry name" value="CH"/>
    <property type="match status" value="1"/>
</dbReference>
<evidence type="ECO:0000259" key="2">
    <source>
        <dbReference type="PROSITE" id="PS50021"/>
    </source>
</evidence>
<dbReference type="InterPro" id="IPR056343">
    <property type="entry name" value="CFAP47_dom"/>
</dbReference>
<dbReference type="Pfam" id="PF14874">
    <property type="entry name" value="PapD-like"/>
    <property type="match status" value="1"/>
</dbReference>
<feature type="domain" description="MSP" evidence="3">
    <location>
        <begin position="1192"/>
        <end position="1323"/>
    </location>
</feature>
<evidence type="ECO:0000256" key="1">
    <source>
        <dbReference type="SAM" id="MobiDB-lite"/>
    </source>
</evidence>
<feature type="region of interest" description="Disordered" evidence="1">
    <location>
        <begin position="3196"/>
        <end position="3216"/>
    </location>
</feature>
<evidence type="ECO:0000259" key="3">
    <source>
        <dbReference type="PROSITE" id="PS50202"/>
    </source>
</evidence>
<accession>A0ABM3D9B4</accession>
<evidence type="ECO:0000313" key="4">
    <source>
        <dbReference type="Proteomes" id="UP001652741"/>
    </source>
</evidence>
<dbReference type="Gene3D" id="2.60.40.10">
    <property type="entry name" value="Immunoglobulins"/>
    <property type="match status" value="6"/>
</dbReference>
<keyword evidence="5" id="KW-0282">Flagellum</keyword>
<dbReference type="InterPro" id="IPR058952">
    <property type="entry name" value="Ig_CFAP47"/>
</dbReference>
<keyword evidence="4" id="KW-1185">Reference proteome</keyword>
<feature type="region of interest" description="Disordered" evidence="1">
    <location>
        <begin position="1383"/>
        <end position="1424"/>
    </location>
</feature>
<feature type="region of interest" description="Disordered" evidence="1">
    <location>
        <begin position="1141"/>
        <end position="1169"/>
    </location>
</feature>
<dbReference type="Pfam" id="PF24771">
    <property type="entry name" value="Ig_CFAP74_1st"/>
    <property type="match status" value="1"/>
</dbReference>
<dbReference type="InterPro" id="IPR013783">
    <property type="entry name" value="Ig-like_fold"/>
</dbReference>
<dbReference type="InterPro" id="IPR001715">
    <property type="entry name" value="CH_dom"/>
</dbReference>
<feature type="region of interest" description="Disordered" evidence="1">
    <location>
        <begin position="3161"/>
        <end position="3183"/>
    </location>
</feature>
<feature type="compositionally biased region" description="Polar residues" evidence="1">
    <location>
        <begin position="3167"/>
        <end position="3178"/>
    </location>
</feature>
<feature type="compositionally biased region" description="Basic and acidic residues" evidence="1">
    <location>
        <begin position="1558"/>
        <end position="1575"/>
    </location>
</feature>
<feature type="domain" description="Calponin-homology (CH)" evidence="2">
    <location>
        <begin position="1810"/>
        <end position="1934"/>
    </location>
</feature>
<keyword evidence="5" id="KW-0966">Cell projection</keyword>
<feature type="region of interest" description="Disordered" evidence="1">
    <location>
        <begin position="1297"/>
        <end position="1321"/>
    </location>
</feature>
<name>A0ABM3D9B4_SALSA</name>
<protein>
    <submittedName>
        <fullName evidence="5">Cilia- and flagella-associated protein 47 isoform X1</fullName>
    </submittedName>
</protein>
<organism evidence="4 5">
    <name type="scientific">Salmo salar</name>
    <name type="common">Atlantic salmon</name>
    <dbReference type="NCBI Taxonomy" id="8030"/>
    <lineage>
        <taxon>Eukaryota</taxon>
        <taxon>Metazoa</taxon>
        <taxon>Chordata</taxon>
        <taxon>Craniata</taxon>
        <taxon>Vertebrata</taxon>
        <taxon>Euteleostomi</taxon>
        <taxon>Actinopterygii</taxon>
        <taxon>Neopterygii</taxon>
        <taxon>Teleostei</taxon>
        <taxon>Protacanthopterygii</taxon>
        <taxon>Salmoniformes</taxon>
        <taxon>Salmonidae</taxon>
        <taxon>Salmoninae</taxon>
        <taxon>Salmo</taxon>
    </lineage>
</organism>